<keyword evidence="5 9" id="KW-0472">Membrane</keyword>
<dbReference type="CDD" id="cd11386">
    <property type="entry name" value="MCP_signal"/>
    <property type="match status" value="1"/>
</dbReference>
<dbReference type="CDD" id="cd06225">
    <property type="entry name" value="HAMP"/>
    <property type="match status" value="1"/>
</dbReference>
<keyword evidence="4 9" id="KW-1133">Transmembrane helix</keyword>
<evidence type="ECO:0000256" key="9">
    <source>
        <dbReference type="SAM" id="Phobius"/>
    </source>
</evidence>
<dbReference type="EMBL" id="JACSDI010000005">
    <property type="protein sequence ID" value="MCG9964199.1"/>
    <property type="molecule type" value="Genomic_DNA"/>
</dbReference>
<dbReference type="SUPFAM" id="SSF58104">
    <property type="entry name" value="Methyl-accepting chemotaxis protein (MCP) signaling domain"/>
    <property type="match status" value="1"/>
</dbReference>
<dbReference type="PANTHER" id="PTHR32089">
    <property type="entry name" value="METHYL-ACCEPTING CHEMOTAXIS PROTEIN MCPB"/>
    <property type="match status" value="1"/>
</dbReference>
<dbReference type="Gene3D" id="3.30.450.20">
    <property type="entry name" value="PAS domain"/>
    <property type="match status" value="1"/>
</dbReference>
<accession>A0ABS9QV25</accession>
<dbReference type="InterPro" id="IPR004089">
    <property type="entry name" value="MCPsignal_dom"/>
</dbReference>
<dbReference type="PROSITE" id="PS50111">
    <property type="entry name" value="CHEMOTAXIS_TRANSDUC_2"/>
    <property type="match status" value="1"/>
</dbReference>
<dbReference type="Pfam" id="PF17200">
    <property type="entry name" value="sCache_2"/>
    <property type="match status" value="1"/>
</dbReference>
<dbReference type="InterPro" id="IPR033480">
    <property type="entry name" value="sCache_2"/>
</dbReference>
<evidence type="ECO:0000256" key="4">
    <source>
        <dbReference type="ARBA" id="ARBA00022989"/>
    </source>
</evidence>
<evidence type="ECO:0000256" key="8">
    <source>
        <dbReference type="PROSITE-ProRule" id="PRU00284"/>
    </source>
</evidence>
<feature type="transmembrane region" description="Helical" evidence="9">
    <location>
        <begin position="201"/>
        <end position="222"/>
    </location>
</feature>
<gene>
    <name evidence="12" type="ORF">H9J30_09765</name>
</gene>
<dbReference type="Proteomes" id="UP000829384">
    <property type="component" value="Unassembled WGS sequence"/>
</dbReference>
<dbReference type="Gene3D" id="1.10.287.950">
    <property type="entry name" value="Methyl-accepting chemotaxis protein"/>
    <property type="match status" value="1"/>
</dbReference>
<organism evidence="12 13">
    <name type="scientific">Shewanella cutis</name>
    <dbReference type="NCBI Taxonomy" id="2766780"/>
    <lineage>
        <taxon>Bacteria</taxon>
        <taxon>Pseudomonadati</taxon>
        <taxon>Pseudomonadota</taxon>
        <taxon>Gammaproteobacteria</taxon>
        <taxon>Alteromonadales</taxon>
        <taxon>Shewanellaceae</taxon>
        <taxon>Shewanella</taxon>
    </lineage>
</organism>
<dbReference type="SMART" id="SM00283">
    <property type="entry name" value="MA"/>
    <property type="match status" value="1"/>
</dbReference>
<comment type="similarity">
    <text evidence="7">Belongs to the methyl-accepting chemotaxis (MCP) protein family.</text>
</comment>
<evidence type="ECO:0000259" key="11">
    <source>
        <dbReference type="PROSITE" id="PS50885"/>
    </source>
</evidence>
<sequence length="554" mass="60066">MSNLSLRNKLLLLSLFPLIFTLLVLITLSYYVEQESLAEEVVTFRTKLVGERKQQIKEATEIAAGIVQYQLSLKDKGNVNQALRDIRFGSAGYFFMYDSQGKNIFHALMPNLEGQNKIDMTDPRGTKIIVGLLDAAKRGDGNFSYYYQKPNTNEQIEKISFVMMVPGTDWMLGTGAYIDDIEAVVEDYRQTVTEQMAEKSLMILLIALVLTGGTAFVIMVAAHRMVVPIKNMADNLNDIAKGEGDLTKRLSVKGEDEIAQLGRAFNLFVDKLQHIIGDVASATAKVKTAANAIHDQTKVMSSQLLSHNNETDQVVTAITEMSSTASEVAQNTTQVAEATQAATGDVANAQRCVDASLEEIAALMEQINHAAGSIKSLSEQSQKINSVLSVIGGIAEQTNLLALNAAIEAARAGEQGRGFAVVADEVRNLASRTQASTLEINEMLSALHKLVSQAVKTMDESQQSCVRSVESSRAISESLGSVTSAVTAINDMSTQIATAATEQSSVTEEINRNVYAIQEIVNELLHSSEDAARVSQTMSQEGINLGKLVGQFKV</sequence>
<feature type="domain" description="HAMP" evidence="11">
    <location>
        <begin position="223"/>
        <end position="277"/>
    </location>
</feature>
<dbReference type="SMART" id="SM00304">
    <property type="entry name" value="HAMP"/>
    <property type="match status" value="1"/>
</dbReference>
<dbReference type="InterPro" id="IPR003660">
    <property type="entry name" value="HAMP_dom"/>
</dbReference>
<evidence type="ECO:0000256" key="6">
    <source>
        <dbReference type="ARBA" id="ARBA00023224"/>
    </source>
</evidence>
<dbReference type="Pfam" id="PF00015">
    <property type="entry name" value="MCPsignal"/>
    <property type="match status" value="1"/>
</dbReference>
<keyword evidence="2" id="KW-1003">Cell membrane</keyword>
<dbReference type="Pfam" id="PF00672">
    <property type="entry name" value="HAMP"/>
    <property type="match status" value="1"/>
</dbReference>
<evidence type="ECO:0000256" key="7">
    <source>
        <dbReference type="ARBA" id="ARBA00029447"/>
    </source>
</evidence>
<evidence type="ECO:0000313" key="12">
    <source>
        <dbReference type="EMBL" id="MCG9964199.1"/>
    </source>
</evidence>
<keyword evidence="13" id="KW-1185">Reference proteome</keyword>
<dbReference type="PRINTS" id="PR00260">
    <property type="entry name" value="CHEMTRNSDUCR"/>
</dbReference>
<dbReference type="PROSITE" id="PS50885">
    <property type="entry name" value="HAMP"/>
    <property type="match status" value="1"/>
</dbReference>
<name>A0ABS9QV25_9GAMM</name>
<dbReference type="SMART" id="SM01049">
    <property type="entry name" value="Cache_2"/>
    <property type="match status" value="1"/>
</dbReference>
<evidence type="ECO:0000256" key="1">
    <source>
        <dbReference type="ARBA" id="ARBA00004651"/>
    </source>
</evidence>
<evidence type="ECO:0000256" key="2">
    <source>
        <dbReference type="ARBA" id="ARBA00022475"/>
    </source>
</evidence>
<keyword evidence="6 8" id="KW-0807">Transducer</keyword>
<evidence type="ECO:0000256" key="3">
    <source>
        <dbReference type="ARBA" id="ARBA00022692"/>
    </source>
</evidence>
<proteinExistence type="inferred from homology"/>
<evidence type="ECO:0000313" key="13">
    <source>
        <dbReference type="Proteomes" id="UP000829384"/>
    </source>
</evidence>
<reference evidence="12 13" key="1">
    <citation type="submission" date="2020-08" db="EMBL/GenBank/DDBJ databases">
        <title>Whole genome sequence of Shewanella sp strain PS-2.</title>
        <authorList>
            <person name="Das S.K."/>
        </authorList>
    </citation>
    <scope>NUCLEOTIDE SEQUENCE [LARGE SCALE GENOMIC DNA]</scope>
    <source>
        <strain evidence="12 13">PS-2</strain>
    </source>
</reference>
<keyword evidence="3 9" id="KW-0812">Transmembrane</keyword>
<comment type="caution">
    <text evidence="12">The sequence shown here is derived from an EMBL/GenBank/DDBJ whole genome shotgun (WGS) entry which is preliminary data.</text>
</comment>
<comment type="subcellular location">
    <subcellularLocation>
        <location evidence="1">Cell membrane</location>
        <topology evidence="1">Multi-pass membrane protein</topology>
    </subcellularLocation>
</comment>
<evidence type="ECO:0000259" key="10">
    <source>
        <dbReference type="PROSITE" id="PS50111"/>
    </source>
</evidence>
<dbReference type="InterPro" id="IPR004090">
    <property type="entry name" value="Chemotax_Me-accpt_rcpt"/>
</dbReference>
<feature type="domain" description="Methyl-accepting transducer" evidence="10">
    <location>
        <begin position="282"/>
        <end position="518"/>
    </location>
</feature>
<dbReference type="PANTHER" id="PTHR32089:SF55">
    <property type="entry name" value="METHYL ACCEPTING SENSORY TRANSDUCER WITH CACHE_2 SMALL MOLECULE BINDING DOMAIN"/>
    <property type="match status" value="1"/>
</dbReference>
<protein>
    <submittedName>
        <fullName evidence="12">Cache domain-containing protein</fullName>
    </submittedName>
</protein>
<dbReference type="RefSeq" id="WP_240130862.1">
    <property type="nucleotide sequence ID" value="NZ_JACSDI010000005.1"/>
</dbReference>
<evidence type="ECO:0000256" key="5">
    <source>
        <dbReference type="ARBA" id="ARBA00023136"/>
    </source>
</evidence>